<dbReference type="InterPro" id="IPR011034">
    <property type="entry name" value="Formyl_transferase-like_C_sf"/>
</dbReference>
<comment type="caution">
    <text evidence="8">The sequence shown here is derived from an EMBL/GenBank/DDBJ whole genome shotgun (WGS) entry which is preliminary data.</text>
</comment>
<dbReference type="EMBL" id="DVMJ01000109">
    <property type="protein sequence ID" value="HIU14729.1"/>
    <property type="molecule type" value="Genomic_DNA"/>
</dbReference>
<dbReference type="Proteomes" id="UP000824175">
    <property type="component" value="Unassembled WGS sequence"/>
</dbReference>
<dbReference type="InterPro" id="IPR005794">
    <property type="entry name" value="Fmt"/>
</dbReference>
<dbReference type="AlphaFoldDB" id="A0A9D1HSK3"/>
<dbReference type="PANTHER" id="PTHR11138">
    <property type="entry name" value="METHIONYL-TRNA FORMYLTRANSFERASE"/>
    <property type="match status" value="1"/>
</dbReference>
<evidence type="ECO:0000259" key="6">
    <source>
        <dbReference type="Pfam" id="PF00551"/>
    </source>
</evidence>
<dbReference type="Gene3D" id="3.40.50.12230">
    <property type="match status" value="1"/>
</dbReference>
<evidence type="ECO:0000313" key="9">
    <source>
        <dbReference type="Proteomes" id="UP000824175"/>
    </source>
</evidence>
<dbReference type="GO" id="GO:0005829">
    <property type="term" value="C:cytosol"/>
    <property type="evidence" value="ECO:0007669"/>
    <property type="project" value="TreeGrafter"/>
</dbReference>
<evidence type="ECO:0000259" key="7">
    <source>
        <dbReference type="Pfam" id="PF02911"/>
    </source>
</evidence>
<dbReference type="PANTHER" id="PTHR11138:SF5">
    <property type="entry name" value="METHIONYL-TRNA FORMYLTRANSFERASE, MITOCHONDRIAL"/>
    <property type="match status" value="1"/>
</dbReference>
<accession>A0A9D1HSK3</accession>
<comment type="similarity">
    <text evidence="1 5">Belongs to the Fmt family.</text>
</comment>
<reference evidence="8" key="1">
    <citation type="submission" date="2020-10" db="EMBL/GenBank/DDBJ databases">
        <authorList>
            <person name="Gilroy R."/>
        </authorList>
    </citation>
    <scope>NUCLEOTIDE SEQUENCE</scope>
    <source>
        <strain evidence="8">CHK195-11698</strain>
    </source>
</reference>
<feature type="binding site" evidence="5">
    <location>
        <begin position="110"/>
        <end position="113"/>
    </location>
    <ligand>
        <name>(6S)-5,6,7,8-tetrahydrofolate</name>
        <dbReference type="ChEBI" id="CHEBI:57453"/>
    </ligand>
</feature>
<dbReference type="CDD" id="cd08646">
    <property type="entry name" value="FMT_core_Met-tRNA-FMT_N"/>
    <property type="match status" value="1"/>
</dbReference>
<name>A0A9D1HSK3_9FIRM</name>
<comment type="catalytic activity">
    <reaction evidence="5">
        <text>L-methionyl-tRNA(fMet) + (6R)-10-formyltetrahydrofolate = N-formyl-L-methionyl-tRNA(fMet) + (6S)-5,6,7,8-tetrahydrofolate + H(+)</text>
        <dbReference type="Rhea" id="RHEA:24380"/>
        <dbReference type="Rhea" id="RHEA-COMP:9952"/>
        <dbReference type="Rhea" id="RHEA-COMP:9953"/>
        <dbReference type="ChEBI" id="CHEBI:15378"/>
        <dbReference type="ChEBI" id="CHEBI:57453"/>
        <dbReference type="ChEBI" id="CHEBI:78530"/>
        <dbReference type="ChEBI" id="CHEBI:78844"/>
        <dbReference type="ChEBI" id="CHEBI:195366"/>
        <dbReference type="EC" id="2.1.2.9"/>
    </reaction>
</comment>
<protein>
    <recommendedName>
        <fullName evidence="2 5">Methionyl-tRNA formyltransferase</fullName>
        <ecNumber evidence="2 5">2.1.2.9</ecNumber>
    </recommendedName>
</protein>
<dbReference type="InterPro" id="IPR002376">
    <property type="entry name" value="Formyl_transf_N"/>
</dbReference>
<dbReference type="SUPFAM" id="SSF50486">
    <property type="entry name" value="FMT C-terminal domain-like"/>
    <property type="match status" value="1"/>
</dbReference>
<reference evidence="8" key="2">
    <citation type="journal article" date="2021" name="PeerJ">
        <title>Extensive microbial diversity within the chicken gut microbiome revealed by metagenomics and culture.</title>
        <authorList>
            <person name="Gilroy R."/>
            <person name="Ravi A."/>
            <person name="Getino M."/>
            <person name="Pursley I."/>
            <person name="Horton D.L."/>
            <person name="Alikhan N.F."/>
            <person name="Baker D."/>
            <person name="Gharbi K."/>
            <person name="Hall N."/>
            <person name="Watson M."/>
            <person name="Adriaenssens E.M."/>
            <person name="Foster-Nyarko E."/>
            <person name="Jarju S."/>
            <person name="Secka A."/>
            <person name="Antonio M."/>
            <person name="Oren A."/>
            <person name="Chaudhuri R.R."/>
            <person name="La Ragione R."/>
            <person name="Hildebrand F."/>
            <person name="Pallen M.J."/>
        </authorList>
    </citation>
    <scope>NUCLEOTIDE SEQUENCE</scope>
    <source>
        <strain evidence="8">CHK195-11698</strain>
    </source>
</reference>
<dbReference type="SUPFAM" id="SSF53328">
    <property type="entry name" value="Formyltransferase"/>
    <property type="match status" value="1"/>
</dbReference>
<sequence length="311" mass="34518">MEDIRIVFMGTADFSKAVLEMLLENHYHVVAVVSQPDRPVGRKKILKPTMVKEVAMAHGIDCVQVSNIKKQYEEVLAYQPDLVISAAYGQIVPEALLKAPRLGCINVHASLLPKLRGGAPVHHAIIDGYDRTGVTIMYMAKKMDAGDMLAKIETPISDQDTVETLYARLTQLGANLLKEMLPDFLAGKIIPEKQNEDEVTYAPTIDRETEHVDFNQKAVAVDRLIRGLNSWPVAYARLDDGNVKLWAGTVTTTPATDKPGTIVQADHSGVYVCCQDYLYRLDEVQVAGKKKMPVKDLMNGRHPFTNGKCFQ</sequence>
<gene>
    <name evidence="5" type="primary">fmt</name>
    <name evidence="8" type="ORF">IAD15_11795</name>
</gene>
<dbReference type="GO" id="GO:0004479">
    <property type="term" value="F:methionyl-tRNA formyltransferase activity"/>
    <property type="evidence" value="ECO:0007669"/>
    <property type="project" value="UniProtKB-UniRule"/>
</dbReference>
<evidence type="ECO:0000256" key="1">
    <source>
        <dbReference type="ARBA" id="ARBA00010699"/>
    </source>
</evidence>
<dbReference type="Pfam" id="PF02911">
    <property type="entry name" value="Formyl_trans_C"/>
    <property type="match status" value="1"/>
</dbReference>
<dbReference type="CDD" id="cd08704">
    <property type="entry name" value="Met_tRNA_FMT_C"/>
    <property type="match status" value="1"/>
</dbReference>
<dbReference type="InterPro" id="IPR041711">
    <property type="entry name" value="Met-tRNA-FMT_N"/>
</dbReference>
<keyword evidence="3 5" id="KW-0808">Transferase</keyword>
<dbReference type="HAMAP" id="MF_00182">
    <property type="entry name" value="Formyl_trans"/>
    <property type="match status" value="1"/>
</dbReference>
<dbReference type="InterPro" id="IPR001555">
    <property type="entry name" value="GART_AS"/>
</dbReference>
<dbReference type="InterPro" id="IPR036477">
    <property type="entry name" value="Formyl_transf_N_sf"/>
</dbReference>
<feature type="domain" description="Formyl transferase N-terminal" evidence="6">
    <location>
        <begin position="5"/>
        <end position="179"/>
    </location>
</feature>
<evidence type="ECO:0000313" key="8">
    <source>
        <dbReference type="EMBL" id="HIU14729.1"/>
    </source>
</evidence>
<comment type="function">
    <text evidence="5">Attaches a formyl group to the free amino group of methionyl-tRNA(fMet). The formyl group appears to play a dual role in the initiator identity of N-formylmethionyl-tRNA by promoting its recognition by IF2 and preventing the misappropriation of this tRNA by the elongation apparatus.</text>
</comment>
<proteinExistence type="inferred from homology"/>
<evidence type="ECO:0000256" key="3">
    <source>
        <dbReference type="ARBA" id="ARBA00022679"/>
    </source>
</evidence>
<dbReference type="InterPro" id="IPR005793">
    <property type="entry name" value="Formyl_trans_C"/>
</dbReference>
<dbReference type="EC" id="2.1.2.9" evidence="2 5"/>
<evidence type="ECO:0000256" key="4">
    <source>
        <dbReference type="ARBA" id="ARBA00022917"/>
    </source>
</evidence>
<dbReference type="InterPro" id="IPR044135">
    <property type="entry name" value="Met-tRNA-FMT_C"/>
</dbReference>
<dbReference type="NCBIfam" id="TIGR00460">
    <property type="entry name" value="fmt"/>
    <property type="match status" value="1"/>
</dbReference>
<keyword evidence="4 5" id="KW-0648">Protein biosynthesis</keyword>
<dbReference type="PROSITE" id="PS00373">
    <property type="entry name" value="GART"/>
    <property type="match status" value="1"/>
</dbReference>
<evidence type="ECO:0000256" key="5">
    <source>
        <dbReference type="HAMAP-Rule" id="MF_00182"/>
    </source>
</evidence>
<dbReference type="Pfam" id="PF00551">
    <property type="entry name" value="Formyl_trans_N"/>
    <property type="match status" value="1"/>
</dbReference>
<feature type="domain" description="Formyl transferase C-terminal" evidence="7">
    <location>
        <begin position="205"/>
        <end position="301"/>
    </location>
</feature>
<evidence type="ECO:0000256" key="2">
    <source>
        <dbReference type="ARBA" id="ARBA00012261"/>
    </source>
</evidence>
<organism evidence="8 9">
    <name type="scientific">Candidatus Fimiplasma intestinipullorum</name>
    <dbReference type="NCBI Taxonomy" id="2840825"/>
    <lineage>
        <taxon>Bacteria</taxon>
        <taxon>Bacillati</taxon>
        <taxon>Bacillota</taxon>
        <taxon>Clostridia</taxon>
        <taxon>Eubacteriales</taxon>
        <taxon>Candidatus Fimiplasma</taxon>
    </lineage>
</organism>